<dbReference type="GO" id="GO:0015807">
    <property type="term" value="P:L-amino acid transport"/>
    <property type="evidence" value="ECO:0007669"/>
    <property type="project" value="TreeGrafter"/>
</dbReference>
<sequence>MSLLLQVEGLEAFHGVSQALFGVDLAVGEGEVVALMGRNGMGKTTTIRSVFGLTRTRAKTLRFAGEDLVGVAPHRVARMGIGLVPEGRRCFATLTVAENLLAAARSGAWTLPRVYALFPRLEERQKQSAKTLSGGEQQMLAIGRALMTNPRLLVLDEATEGLAPVIRADIWSAIRSLKAEGQSILLVDKTLRELLPVADSCVVLENGRSAWSGRPDDLTAAIRDRYLGV</sequence>
<dbReference type="InterPro" id="IPR003439">
    <property type="entry name" value="ABC_transporter-like_ATP-bd"/>
</dbReference>
<dbReference type="SMART" id="SM00382">
    <property type="entry name" value="AAA"/>
    <property type="match status" value="1"/>
</dbReference>
<dbReference type="GO" id="GO:0016887">
    <property type="term" value="F:ATP hydrolysis activity"/>
    <property type="evidence" value="ECO:0007669"/>
    <property type="project" value="InterPro"/>
</dbReference>
<dbReference type="Pfam" id="PF00005">
    <property type="entry name" value="ABC_tran"/>
    <property type="match status" value="1"/>
</dbReference>
<name>A0A8J7QYL0_9HYPH</name>
<evidence type="ECO:0000313" key="7">
    <source>
        <dbReference type="EMBL" id="MBP0438350.1"/>
    </source>
</evidence>
<dbReference type="GO" id="GO:0005524">
    <property type="term" value="F:ATP binding"/>
    <property type="evidence" value="ECO:0007669"/>
    <property type="project" value="UniProtKB-KW"/>
</dbReference>
<keyword evidence="8" id="KW-1185">Reference proteome</keyword>
<evidence type="ECO:0000313" key="8">
    <source>
        <dbReference type="Proteomes" id="UP000666240"/>
    </source>
</evidence>
<keyword evidence="5" id="KW-0029">Amino-acid transport</keyword>
<dbReference type="Proteomes" id="UP000666240">
    <property type="component" value="Unassembled WGS sequence"/>
</dbReference>
<protein>
    <submittedName>
        <fullName evidence="7">ABC transporter ATP-binding protein</fullName>
    </submittedName>
</protein>
<evidence type="ECO:0000256" key="3">
    <source>
        <dbReference type="ARBA" id="ARBA00022741"/>
    </source>
</evidence>
<dbReference type="InterPro" id="IPR052156">
    <property type="entry name" value="BCAA_Transport_ATP-bd_LivF"/>
</dbReference>
<dbReference type="AlphaFoldDB" id="A0A8J7QYL0"/>
<feature type="domain" description="ABC transporter" evidence="6">
    <location>
        <begin position="5"/>
        <end position="229"/>
    </location>
</feature>
<dbReference type="Gene3D" id="3.40.50.300">
    <property type="entry name" value="P-loop containing nucleotide triphosphate hydrolases"/>
    <property type="match status" value="1"/>
</dbReference>
<comment type="similarity">
    <text evidence="1">Belongs to the ABC transporter superfamily.</text>
</comment>
<proteinExistence type="inferred from homology"/>
<dbReference type="RefSeq" id="WP_209334256.1">
    <property type="nucleotide sequence ID" value="NZ_JAGIYY010000001.1"/>
</dbReference>
<dbReference type="PANTHER" id="PTHR43820">
    <property type="entry name" value="HIGH-AFFINITY BRANCHED-CHAIN AMINO ACID TRANSPORT ATP-BINDING PROTEIN LIVF"/>
    <property type="match status" value="1"/>
</dbReference>
<evidence type="ECO:0000256" key="2">
    <source>
        <dbReference type="ARBA" id="ARBA00022448"/>
    </source>
</evidence>
<dbReference type="CDD" id="cd03224">
    <property type="entry name" value="ABC_TM1139_LivF_branched"/>
    <property type="match status" value="1"/>
</dbReference>
<evidence type="ECO:0000256" key="4">
    <source>
        <dbReference type="ARBA" id="ARBA00022840"/>
    </source>
</evidence>
<gene>
    <name evidence="7" type="ORF">J5Y06_06790</name>
</gene>
<keyword evidence="4 7" id="KW-0067">ATP-binding</keyword>
<dbReference type="EMBL" id="JAGIYY010000001">
    <property type="protein sequence ID" value="MBP0438350.1"/>
    <property type="molecule type" value="Genomic_DNA"/>
</dbReference>
<dbReference type="SUPFAM" id="SSF52540">
    <property type="entry name" value="P-loop containing nucleoside triphosphate hydrolases"/>
    <property type="match status" value="1"/>
</dbReference>
<keyword evidence="3" id="KW-0547">Nucleotide-binding</keyword>
<dbReference type="PROSITE" id="PS50893">
    <property type="entry name" value="ABC_TRANSPORTER_2"/>
    <property type="match status" value="1"/>
</dbReference>
<evidence type="ECO:0000256" key="5">
    <source>
        <dbReference type="ARBA" id="ARBA00022970"/>
    </source>
</evidence>
<dbReference type="InterPro" id="IPR017871">
    <property type="entry name" value="ABC_transporter-like_CS"/>
</dbReference>
<evidence type="ECO:0000259" key="6">
    <source>
        <dbReference type="PROSITE" id="PS50893"/>
    </source>
</evidence>
<dbReference type="InterPro" id="IPR003593">
    <property type="entry name" value="AAA+_ATPase"/>
</dbReference>
<keyword evidence="2" id="KW-0813">Transport</keyword>
<dbReference type="PANTHER" id="PTHR43820:SF2">
    <property type="entry name" value="ABC TRANSPORTER ATP-BINDING PROTEIN"/>
    <property type="match status" value="1"/>
</dbReference>
<evidence type="ECO:0000256" key="1">
    <source>
        <dbReference type="ARBA" id="ARBA00005417"/>
    </source>
</evidence>
<reference evidence="7" key="1">
    <citation type="submission" date="2021-03" db="EMBL/GenBank/DDBJ databases">
        <title>Genome sequencing and assembly of Tianweitania sediminis.</title>
        <authorList>
            <person name="Chhetri G."/>
        </authorList>
    </citation>
    <scope>NUCLEOTIDE SEQUENCE</scope>
    <source>
        <strain evidence="7">Z8</strain>
    </source>
</reference>
<dbReference type="PROSITE" id="PS00211">
    <property type="entry name" value="ABC_TRANSPORTER_1"/>
    <property type="match status" value="1"/>
</dbReference>
<dbReference type="GO" id="GO:0015658">
    <property type="term" value="F:branched-chain amino acid transmembrane transporter activity"/>
    <property type="evidence" value="ECO:0007669"/>
    <property type="project" value="TreeGrafter"/>
</dbReference>
<accession>A0A8J7QYL0</accession>
<organism evidence="7 8">
    <name type="scientific">Tianweitania sediminis</name>
    <dbReference type="NCBI Taxonomy" id="1502156"/>
    <lineage>
        <taxon>Bacteria</taxon>
        <taxon>Pseudomonadati</taxon>
        <taxon>Pseudomonadota</taxon>
        <taxon>Alphaproteobacteria</taxon>
        <taxon>Hyphomicrobiales</taxon>
        <taxon>Phyllobacteriaceae</taxon>
        <taxon>Tianweitania</taxon>
    </lineage>
</organism>
<comment type="caution">
    <text evidence="7">The sequence shown here is derived from an EMBL/GenBank/DDBJ whole genome shotgun (WGS) entry which is preliminary data.</text>
</comment>
<dbReference type="InterPro" id="IPR027417">
    <property type="entry name" value="P-loop_NTPase"/>
</dbReference>